<dbReference type="Proteomes" id="UP000335538">
    <property type="component" value="Unassembled WGS sequence"/>
</dbReference>
<proteinExistence type="predicted"/>
<evidence type="ECO:0000313" key="1">
    <source>
        <dbReference type="EMBL" id="VVE85174.1"/>
    </source>
</evidence>
<organism evidence="1 2">
    <name type="scientific">Pandoraea sputorum</name>
    <dbReference type="NCBI Taxonomy" id="93222"/>
    <lineage>
        <taxon>Bacteria</taxon>
        <taxon>Pseudomonadati</taxon>
        <taxon>Pseudomonadota</taxon>
        <taxon>Betaproteobacteria</taxon>
        <taxon>Burkholderiales</taxon>
        <taxon>Burkholderiaceae</taxon>
        <taxon>Pandoraea</taxon>
    </lineage>
</organism>
<gene>
    <name evidence="1" type="ORF">PSP31121_05116</name>
</gene>
<dbReference type="AlphaFoldDB" id="A0A5E5BHH5"/>
<evidence type="ECO:0000313" key="2">
    <source>
        <dbReference type="Proteomes" id="UP000335538"/>
    </source>
</evidence>
<name>A0A5E5BHH5_9BURK</name>
<accession>A0A5E5BHH5</accession>
<dbReference type="RefSeq" id="WP_224796799.1">
    <property type="nucleotide sequence ID" value="NZ_CABPSR010000024.1"/>
</dbReference>
<dbReference type="EMBL" id="CABPSR010000024">
    <property type="protein sequence ID" value="VVE85174.1"/>
    <property type="molecule type" value="Genomic_DNA"/>
</dbReference>
<sequence length="225" mass="24725">MTTHPATAEALKEITRKNMQSIVQQRGTVAFPTHTGERIYMREFTKRSGLPADISRWQETVDAMLDGIDVDGPIYLMVDQGYVHGGKTHRRPGMHIDGYWVPAIHAHHNPVPHHSVTPPRRDGMHIHAGSHDHGRHIHDSNWPIEAIILASDVSACRAVTGVWDGVIGEGGDCSHIDVSGMSEVVMQAGISYAGNVTMLHESLPIAHDFLRTVVRLNVPGWAPTA</sequence>
<reference evidence="1 2" key="1">
    <citation type="submission" date="2019-08" db="EMBL/GenBank/DDBJ databases">
        <authorList>
            <person name="Peeters C."/>
        </authorList>
    </citation>
    <scope>NUCLEOTIDE SEQUENCE [LARGE SCALE GENOMIC DNA]</scope>
    <source>
        <strain evidence="1 2">LMG 31121</strain>
    </source>
</reference>
<protein>
    <submittedName>
        <fullName evidence="1">Uncharacterized protein</fullName>
    </submittedName>
</protein>